<evidence type="ECO:0000259" key="3">
    <source>
        <dbReference type="Pfam" id="PF13477"/>
    </source>
</evidence>
<dbReference type="PANTHER" id="PTHR12526">
    <property type="entry name" value="GLYCOSYLTRANSFERASE"/>
    <property type="match status" value="1"/>
</dbReference>
<evidence type="ECO:0000313" key="4">
    <source>
        <dbReference type="EMBL" id="MEX1663910.1"/>
    </source>
</evidence>
<organism evidence="4 5">
    <name type="scientific">Zhongshania arctica</name>
    <dbReference type="NCBI Taxonomy" id="3238302"/>
    <lineage>
        <taxon>Bacteria</taxon>
        <taxon>Pseudomonadati</taxon>
        <taxon>Pseudomonadota</taxon>
        <taxon>Gammaproteobacteria</taxon>
        <taxon>Cellvibrionales</taxon>
        <taxon>Spongiibacteraceae</taxon>
        <taxon>Zhongshania</taxon>
    </lineage>
</organism>
<gene>
    <name evidence="4" type="ORF">AB4875_00350</name>
</gene>
<dbReference type="InterPro" id="IPR028098">
    <property type="entry name" value="Glyco_trans_4-like_N"/>
</dbReference>
<accession>A0ABV3TRK2</accession>
<keyword evidence="1" id="KW-1133">Transmembrane helix</keyword>
<dbReference type="RefSeq" id="WP_368374039.1">
    <property type="nucleotide sequence ID" value="NZ_JBFRYB010000001.1"/>
</dbReference>
<dbReference type="Pfam" id="PF13477">
    <property type="entry name" value="Glyco_trans_4_2"/>
    <property type="match status" value="1"/>
</dbReference>
<proteinExistence type="predicted"/>
<feature type="domain" description="Glycosyl transferase family 1" evidence="2">
    <location>
        <begin position="202"/>
        <end position="355"/>
    </location>
</feature>
<dbReference type="InterPro" id="IPR001296">
    <property type="entry name" value="Glyco_trans_1"/>
</dbReference>
<reference evidence="4 5" key="1">
    <citation type="journal article" date="2011" name="Int. J. Syst. Evol. Microbiol.">
        <title>Zhongshania antarctica gen. nov., sp. nov. and Zhongshania guokunii sp. nov., gammaproteobacteria respectively isolated from coastal attached (fast) ice and surface seawater of the Antarctic.</title>
        <authorList>
            <person name="Li H.J."/>
            <person name="Zhang X.Y."/>
            <person name="Chen C.X."/>
            <person name="Zhang Y.J."/>
            <person name="Gao Z.M."/>
            <person name="Yu Y."/>
            <person name="Chen X.L."/>
            <person name="Chen B."/>
            <person name="Zhang Y.Z."/>
        </authorList>
    </citation>
    <scope>NUCLEOTIDE SEQUENCE [LARGE SCALE GENOMIC DNA]</scope>
    <source>
        <strain evidence="4 5">R06B22</strain>
    </source>
</reference>
<dbReference type="EMBL" id="JBFRYB010000001">
    <property type="protein sequence ID" value="MEX1663910.1"/>
    <property type="molecule type" value="Genomic_DNA"/>
</dbReference>
<keyword evidence="1" id="KW-0472">Membrane</keyword>
<dbReference type="Gene3D" id="3.40.50.2000">
    <property type="entry name" value="Glycogen Phosphorylase B"/>
    <property type="match status" value="2"/>
</dbReference>
<feature type="domain" description="Glycosyltransferase subfamily 4-like N-terminal" evidence="3">
    <location>
        <begin position="45"/>
        <end position="158"/>
    </location>
</feature>
<dbReference type="Proteomes" id="UP001557484">
    <property type="component" value="Unassembled WGS sequence"/>
</dbReference>
<evidence type="ECO:0000259" key="2">
    <source>
        <dbReference type="Pfam" id="PF00534"/>
    </source>
</evidence>
<dbReference type="Pfam" id="PF00534">
    <property type="entry name" value="Glycos_transf_1"/>
    <property type="match status" value="1"/>
</dbReference>
<dbReference type="PANTHER" id="PTHR12526:SF638">
    <property type="entry name" value="SPORE COAT PROTEIN SA"/>
    <property type="match status" value="1"/>
</dbReference>
<name>A0ABV3TRK2_9GAMM</name>
<dbReference type="SUPFAM" id="SSF53756">
    <property type="entry name" value="UDP-Glycosyltransferase/glycogen phosphorylase"/>
    <property type="match status" value="1"/>
</dbReference>
<evidence type="ECO:0000256" key="1">
    <source>
        <dbReference type="SAM" id="Phobius"/>
    </source>
</evidence>
<feature type="transmembrane region" description="Helical" evidence="1">
    <location>
        <begin position="91"/>
        <end position="111"/>
    </location>
</feature>
<protein>
    <submittedName>
        <fullName evidence="4">Glycosyltransferase family 4 protein</fullName>
    </submittedName>
</protein>
<comment type="caution">
    <text evidence="4">The sequence shown here is derived from an EMBL/GenBank/DDBJ whole genome shotgun (WGS) entry which is preliminary data.</text>
</comment>
<dbReference type="CDD" id="cd03808">
    <property type="entry name" value="GT4_CapM-like"/>
    <property type="match status" value="1"/>
</dbReference>
<keyword evidence="1" id="KW-0812">Transmembrane</keyword>
<evidence type="ECO:0000313" key="5">
    <source>
        <dbReference type="Proteomes" id="UP001557484"/>
    </source>
</evidence>
<keyword evidence="5" id="KW-1185">Reference proteome</keyword>
<sequence length="377" mass="41899">MVEKVLITAGHNISLRNFRGSLIEAMCSLKLEVHAAGPCLLDDKETCGWLEARGVVCHDVPIARVGLNPIRDLYAMFVLFSLMRRIKPRLYLGYTIKPVIWGLLAATLAGVPKRVALITGLGYAFTGQAKGKRALIQWIARWLYAFALDKASLVFFQNPDDLREFQNLGLVAQDKPVRVLNGSGVDLSSYCRSDLPNVEIFQFLLIARLLGDKGIREYAAAASLLLEKYPNVEFKLVGGLDPNPDGIGESEVQKWANSNVLEWLGELRDVRPAIAECHVFVLPSYREGTPRTVLESMAMGRPIITTDAPGCRETVVDGENGFLVPVYSVELLAAAMEKFIQNPELIATMGKRSREVAEEKYDVHKVNEVMLREIDIL</sequence>